<proteinExistence type="predicted"/>
<dbReference type="OrthoDB" id="4330336at2"/>
<name>A0A0L8MWR7_STRVG</name>
<evidence type="ECO:0000256" key="1">
    <source>
        <dbReference type="SAM" id="Phobius"/>
    </source>
</evidence>
<keyword evidence="1" id="KW-1133">Transmembrane helix</keyword>
<sequence>MSSDEPTPEALRAQIEHTRDELGRTVEALAAKADVKAQAREKTAAVKAQAAEKAAHVTGQIRDRAEHAAHLASEKTHAATARDNRTTALVAVAGAALLVFLLVRQVRHTRGQK</sequence>
<comment type="caution">
    <text evidence="2">The sequence shown here is derived from an EMBL/GenBank/DDBJ whole genome shotgun (WGS) entry which is preliminary data.</text>
</comment>
<dbReference type="RefSeq" id="WP_053170557.1">
    <property type="nucleotide sequence ID" value="NZ_LGUV01000122.1"/>
</dbReference>
<gene>
    <name evidence="2" type="ORF">ADK75_13070</name>
</gene>
<dbReference type="InterPro" id="IPR022062">
    <property type="entry name" value="DUF3618"/>
</dbReference>
<accession>A0A0L8MWR7</accession>
<dbReference type="EMBL" id="LGUV01000122">
    <property type="protein sequence ID" value="KOG54866.1"/>
    <property type="molecule type" value="Genomic_DNA"/>
</dbReference>
<organism evidence="2 3">
    <name type="scientific">Streptomyces virginiae</name>
    <name type="common">Streptomyces cinnamonensis</name>
    <dbReference type="NCBI Taxonomy" id="1961"/>
    <lineage>
        <taxon>Bacteria</taxon>
        <taxon>Bacillati</taxon>
        <taxon>Actinomycetota</taxon>
        <taxon>Actinomycetes</taxon>
        <taxon>Kitasatosporales</taxon>
        <taxon>Streptomycetaceae</taxon>
        <taxon>Streptomyces</taxon>
    </lineage>
</organism>
<keyword evidence="1" id="KW-0812">Transmembrane</keyword>
<evidence type="ECO:0000313" key="3">
    <source>
        <dbReference type="Proteomes" id="UP000037084"/>
    </source>
</evidence>
<evidence type="ECO:0000313" key="2">
    <source>
        <dbReference type="EMBL" id="KOG54866.1"/>
    </source>
</evidence>
<dbReference type="Pfam" id="PF12277">
    <property type="entry name" value="DUF3618"/>
    <property type="match status" value="1"/>
</dbReference>
<protein>
    <recommendedName>
        <fullName evidence="4">DUF3618 domain-containing protein</fullName>
    </recommendedName>
</protein>
<evidence type="ECO:0008006" key="4">
    <source>
        <dbReference type="Google" id="ProtNLM"/>
    </source>
</evidence>
<dbReference type="Proteomes" id="UP000037084">
    <property type="component" value="Unassembled WGS sequence"/>
</dbReference>
<reference evidence="3" key="1">
    <citation type="submission" date="2015-07" db="EMBL/GenBank/DDBJ databases">
        <authorList>
            <consortium name="Consortium for Microbial Forensics and Genomics (microFORGE)"/>
            <person name="Knight B.M."/>
            <person name="Roberts D.P."/>
            <person name="Lin D."/>
            <person name="Hari K."/>
            <person name="Fletcher J."/>
            <person name="Melcher U."/>
            <person name="Blagden T."/>
            <person name="Winegar R.A."/>
        </authorList>
    </citation>
    <scope>NUCLEOTIDE SEQUENCE [LARGE SCALE GENOMIC DNA]</scope>
    <source>
        <strain evidence="3">NRRL B-1447</strain>
    </source>
</reference>
<keyword evidence="1" id="KW-0472">Membrane</keyword>
<dbReference type="AlphaFoldDB" id="A0A0L8MWR7"/>
<feature type="transmembrane region" description="Helical" evidence="1">
    <location>
        <begin position="86"/>
        <end position="103"/>
    </location>
</feature>
<dbReference type="PATRIC" id="fig|1961.12.peg.3014"/>